<evidence type="ECO:0000256" key="5">
    <source>
        <dbReference type="ARBA" id="ARBA00025613"/>
    </source>
</evidence>
<feature type="region of interest" description="Disordered" evidence="9">
    <location>
        <begin position="151"/>
        <end position="171"/>
    </location>
</feature>
<keyword evidence="1 6" id="KW-0677">Repeat</keyword>
<dbReference type="Pfam" id="PF00004">
    <property type="entry name" value="AAA"/>
    <property type="match status" value="1"/>
</dbReference>
<dbReference type="InterPro" id="IPR018368">
    <property type="entry name" value="ClpA/B_CS1"/>
</dbReference>
<feature type="compositionally biased region" description="Polar residues" evidence="9">
    <location>
        <begin position="160"/>
        <end position="171"/>
    </location>
</feature>
<dbReference type="eggNOG" id="COG0542">
    <property type="taxonomic scope" value="Bacteria"/>
</dbReference>
<evidence type="ECO:0000256" key="8">
    <source>
        <dbReference type="SAM" id="Coils"/>
    </source>
</evidence>
<dbReference type="GO" id="GO:0008233">
    <property type="term" value="F:peptidase activity"/>
    <property type="evidence" value="ECO:0007669"/>
    <property type="project" value="UniProtKB-KW"/>
</dbReference>
<dbReference type="Gene3D" id="1.10.8.60">
    <property type="match status" value="2"/>
</dbReference>
<keyword evidence="3 7" id="KW-0067">ATP-binding</keyword>
<dbReference type="EMBL" id="CP003137">
    <property type="protein sequence ID" value="AEV95547.1"/>
    <property type="molecule type" value="Genomic_DNA"/>
</dbReference>
<dbReference type="SMART" id="SM00382">
    <property type="entry name" value="AAA"/>
    <property type="match status" value="2"/>
</dbReference>
<dbReference type="InterPro" id="IPR041546">
    <property type="entry name" value="ClpA/ClpB_AAA_lid"/>
</dbReference>
<dbReference type="Gene3D" id="4.10.860.10">
    <property type="entry name" value="UVR domain"/>
    <property type="match status" value="1"/>
</dbReference>
<dbReference type="InterPro" id="IPR003593">
    <property type="entry name" value="AAA+_ATPase"/>
</dbReference>
<dbReference type="InterPro" id="IPR001270">
    <property type="entry name" value="ClpA/B"/>
</dbReference>
<proteinExistence type="inferred from homology"/>
<evidence type="ECO:0000256" key="7">
    <source>
        <dbReference type="RuleBase" id="RU004432"/>
    </source>
</evidence>
<dbReference type="PATRIC" id="fig|701521.8.peg.1226"/>
<dbReference type="InterPro" id="IPR027417">
    <property type="entry name" value="P-loop_NTPase"/>
</dbReference>
<dbReference type="FunFam" id="3.40.50.300:FF:000025">
    <property type="entry name" value="ATP-dependent Clp protease subunit"/>
    <property type="match status" value="1"/>
</dbReference>
<keyword evidence="12" id="KW-0645">Protease</keyword>
<dbReference type="GO" id="GO:0016887">
    <property type="term" value="F:ATP hydrolysis activity"/>
    <property type="evidence" value="ECO:0007669"/>
    <property type="project" value="InterPro"/>
</dbReference>
<organism evidence="12 13">
    <name type="scientific">Pediococcus claussenii (strain ATCC BAA-344 / DSM 14800 / JCM 18046 / KCTC 3811 / LMG 21948 / P06)</name>
    <dbReference type="NCBI Taxonomy" id="701521"/>
    <lineage>
        <taxon>Bacteria</taxon>
        <taxon>Bacillati</taxon>
        <taxon>Bacillota</taxon>
        <taxon>Bacilli</taxon>
        <taxon>Lactobacillales</taxon>
        <taxon>Lactobacillaceae</taxon>
        <taxon>Pediococcus</taxon>
    </lineage>
</organism>
<evidence type="ECO:0000259" key="10">
    <source>
        <dbReference type="PROSITE" id="PS50151"/>
    </source>
</evidence>
<dbReference type="InterPro" id="IPR028299">
    <property type="entry name" value="ClpA/B_CS2"/>
</dbReference>
<dbReference type="AlphaFoldDB" id="G8PE62"/>
<dbReference type="Pfam" id="PF07724">
    <property type="entry name" value="AAA_2"/>
    <property type="match status" value="1"/>
</dbReference>
<dbReference type="PANTHER" id="PTHR11638:SF18">
    <property type="entry name" value="HEAT SHOCK PROTEIN 104"/>
    <property type="match status" value="1"/>
</dbReference>
<dbReference type="GO" id="GO:0005524">
    <property type="term" value="F:ATP binding"/>
    <property type="evidence" value="ECO:0007669"/>
    <property type="project" value="UniProtKB-KW"/>
</dbReference>
<dbReference type="InterPro" id="IPR003959">
    <property type="entry name" value="ATPase_AAA_core"/>
</dbReference>
<dbReference type="Proteomes" id="UP000005444">
    <property type="component" value="Chromosome"/>
</dbReference>
<evidence type="ECO:0000256" key="3">
    <source>
        <dbReference type="ARBA" id="ARBA00022840"/>
    </source>
</evidence>
<dbReference type="CDD" id="cd19499">
    <property type="entry name" value="RecA-like_ClpB_Hsp104-like"/>
    <property type="match status" value="1"/>
</dbReference>
<evidence type="ECO:0000256" key="4">
    <source>
        <dbReference type="ARBA" id="ARBA00023186"/>
    </source>
</evidence>
<accession>G8PE62</accession>
<evidence type="ECO:0000256" key="6">
    <source>
        <dbReference type="PROSITE-ProRule" id="PRU01251"/>
    </source>
</evidence>
<dbReference type="InterPro" id="IPR001943">
    <property type="entry name" value="UVR_dom"/>
</dbReference>
<gene>
    <name evidence="12" type="primary">clpC</name>
    <name evidence="12" type="ordered locus">PECL_1315</name>
</gene>
<reference evidence="12 13" key="1">
    <citation type="journal article" date="2012" name="J. Bacteriol.">
        <title>Complete Genome Sequence of the Beer Spoilage Organism Pediococcus claussenii ATCC BAA-344T.</title>
        <authorList>
            <person name="Pittet V."/>
            <person name="Abegunde T."/>
            <person name="Marfleet T."/>
            <person name="Haakensen M."/>
            <person name="Morrow K."/>
            <person name="Jayaprakash T."/>
            <person name="Schroeder K."/>
            <person name="Trost B."/>
            <person name="Byrns S."/>
            <person name="Bergsveinson J."/>
            <person name="Kusalik A."/>
            <person name="Ziola B."/>
        </authorList>
    </citation>
    <scope>NUCLEOTIDE SEQUENCE [LARGE SCALE GENOMIC DNA]</scope>
    <source>
        <strain evidence="12 13">ATCC BAA-344</strain>
    </source>
</reference>
<feature type="domain" description="Clp R" evidence="11">
    <location>
        <begin position="1"/>
        <end position="146"/>
    </location>
</feature>
<dbReference type="PRINTS" id="PR00300">
    <property type="entry name" value="CLPPROTEASEA"/>
</dbReference>
<dbReference type="Pfam" id="PF17871">
    <property type="entry name" value="AAA_lid_9"/>
    <property type="match status" value="1"/>
</dbReference>
<keyword evidence="12" id="KW-0378">Hydrolase</keyword>
<dbReference type="CDD" id="cd00009">
    <property type="entry name" value="AAA"/>
    <property type="match status" value="1"/>
</dbReference>
<feature type="coiled-coil region" evidence="8">
    <location>
        <begin position="421"/>
        <end position="448"/>
    </location>
</feature>
<dbReference type="GO" id="GO:0034605">
    <property type="term" value="P:cellular response to heat"/>
    <property type="evidence" value="ECO:0007669"/>
    <property type="project" value="TreeGrafter"/>
</dbReference>
<dbReference type="PROSITE" id="PS50151">
    <property type="entry name" value="UVR"/>
    <property type="match status" value="1"/>
</dbReference>
<evidence type="ECO:0000256" key="9">
    <source>
        <dbReference type="SAM" id="MobiDB-lite"/>
    </source>
</evidence>
<dbReference type="PANTHER" id="PTHR11638">
    <property type="entry name" value="ATP-DEPENDENT CLP PROTEASE"/>
    <property type="match status" value="1"/>
</dbReference>
<dbReference type="PROSITE" id="PS51903">
    <property type="entry name" value="CLP_R"/>
    <property type="match status" value="1"/>
</dbReference>
<comment type="similarity">
    <text evidence="7">Belongs to the ClpA/ClpB family.</text>
</comment>
<dbReference type="STRING" id="701521.PECL_1315"/>
<evidence type="ECO:0000313" key="12">
    <source>
        <dbReference type="EMBL" id="AEV95547.1"/>
    </source>
</evidence>
<dbReference type="Pfam" id="PF10431">
    <property type="entry name" value="ClpB_D2-small"/>
    <property type="match status" value="1"/>
</dbReference>
<dbReference type="SUPFAM" id="SSF81923">
    <property type="entry name" value="Double Clp-N motif"/>
    <property type="match status" value="1"/>
</dbReference>
<dbReference type="SMART" id="SM01086">
    <property type="entry name" value="ClpB_D2-small"/>
    <property type="match status" value="1"/>
</dbReference>
<dbReference type="PROSITE" id="PS00871">
    <property type="entry name" value="CLPAB_2"/>
    <property type="match status" value="1"/>
</dbReference>
<sequence>MDNLFTPSAKNVLMIAQEQAKKFKHPAVGTEHLLLALTIEQNGVAKSVLDQFNVQEVDVTEEIESFTGYGNLTSRKNDYLPYSPKAKEILSLAGDEAKQLKSSKIGTEHLLLALLQDDSILSSRILAALDISVSDVQKVALRKLGVNPAVRARQARQRQTNGGQSSATPTLDSVARDLTEMAAEGQIDPVVGRSKEVRRVIQILSRRTKNNPVLIGEPGVGKTAIAEGLAQRIVDGDVPEDMQNKRLMMLEMGSLVAGTKYRGEFEDRLKKVIEEIRTDKGIILFIDELHTLIGAGGAEGAIDASNILKPALARGELQTIGATTLNEYQKYIESDAALERRFARVEVNEPTEDEAIQILKGLRGKYEEHHHVEITDEAIVEAVKLSSRYISDRYLPDKAIDLIDEAAAKIRIDGSEKPDSKSKNEAKLAELRQEKEDAIDAQEFEKAATIREKEFKLAKKVEKQNNDSEKADSKNEYDLVETAESVAEIVSDWTGVPLTHLEQAESDRLINLEKTLHERVIGQDEAVSAVARAIRRARSGLKDPKRPIGSFMFLGPTGVGKTELAKTLADVMFGSEDNMIRIDMSEYMERYSTSRLVGSAPGYVGYDEGGQLTEQVRRKPYSVVLFDEVEKAHPDVFNLLLQVLDDGFLTDSKGRRVDFRNTILIMTSNLGATALRDEKSVGFAAKNASEDYNAMSAKVREILKQSFRPEFLNRIDETIIFHSLTKEELHSIVKLMAKDVILRMSEQGINTKLTPAAIDAVADAGFDPEFGARPIRRALQTDVEDKLSELILSGEATVGDDVTVGARNGKITFKVSSVQKNKVNN</sequence>
<evidence type="ECO:0000259" key="11">
    <source>
        <dbReference type="PROSITE" id="PS51903"/>
    </source>
</evidence>
<dbReference type="InterPro" id="IPR019489">
    <property type="entry name" value="Clp_ATPase_C"/>
</dbReference>
<dbReference type="InterPro" id="IPR036628">
    <property type="entry name" value="Clp_N_dom_sf"/>
</dbReference>
<dbReference type="InterPro" id="IPR050130">
    <property type="entry name" value="ClpA_ClpB"/>
</dbReference>
<evidence type="ECO:0000256" key="2">
    <source>
        <dbReference type="ARBA" id="ARBA00022741"/>
    </source>
</evidence>
<keyword evidence="2 7" id="KW-0547">Nucleotide-binding</keyword>
<keyword evidence="4 7" id="KW-0143">Chaperone</keyword>
<dbReference type="Gene3D" id="1.10.1780.10">
    <property type="entry name" value="Clp, N-terminal domain"/>
    <property type="match status" value="1"/>
</dbReference>
<dbReference type="RefSeq" id="WP_014215741.1">
    <property type="nucleotide sequence ID" value="NC_016605.1"/>
</dbReference>
<dbReference type="GO" id="GO:0005737">
    <property type="term" value="C:cytoplasm"/>
    <property type="evidence" value="ECO:0007669"/>
    <property type="project" value="TreeGrafter"/>
</dbReference>
<name>G8PE62_PEDCP</name>
<evidence type="ECO:0000256" key="1">
    <source>
        <dbReference type="ARBA" id="ARBA00022737"/>
    </source>
</evidence>
<dbReference type="FunFam" id="3.40.50.300:FF:000010">
    <property type="entry name" value="Chaperone clpB 1, putative"/>
    <property type="match status" value="1"/>
</dbReference>
<evidence type="ECO:0000313" key="13">
    <source>
        <dbReference type="Proteomes" id="UP000005444"/>
    </source>
</evidence>
<dbReference type="Pfam" id="PF02861">
    <property type="entry name" value="Clp_N"/>
    <property type="match status" value="1"/>
</dbReference>
<dbReference type="GO" id="GO:0006508">
    <property type="term" value="P:proteolysis"/>
    <property type="evidence" value="ECO:0007669"/>
    <property type="project" value="UniProtKB-KW"/>
</dbReference>
<dbReference type="Gene3D" id="3.40.50.300">
    <property type="entry name" value="P-loop containing nucleotide triphosphate hydrolases"/>
    <property type="match status" value="2"/>
</dbReference>
<dbReference type="KEGG" id="pce:PECL_1315"/>
<dbReference type="SUPFAM" id="SSF52540">
    <property type="entry name" value="P-loop containing nucleoside triphosphate hydrolases"/>
    <property type="match status" value="2"/>
</dbReference>
<keyword evidence="13" id="KW-1185">Reference proteome</keyword>
<dbReference type="InterPro" id="IPR004176">
    <property type="entry name" value="Clp_R_N"/>
</dbReference>
<feature type="domain" description="UVR" evidence="10">
    <location>
        <begin position="425"/>
        <end position="460"/>
    </location>
</feature>
<dbReference type="HOGENOM" id="CLU_005070_4_1_9"/>
<dbReference type="PROSITE" id="PS00870">
    <property type="entry name" value="CLPAB_1"/>
    <property type="match status" value="1"/>
</dbReference>
<keyword evidence="8" id="KW-0175">Coiled coil</keyword>
<comment type="function">
    <text evidence="5">Part of a stress-induced multi-chaperone system, it is involved in the recovery of the cell from heat-induced damage, in cooperation with DnaK, DnaJ and GrpE. Acts before DnaK, in the processing of protein aggregates. Protein binding stimulates the ATPase activity; ATP hydrolysis unfolds the denatured protein aggregates, which probably helps expose new hydrophobic binding sites on the surface of ClpB-bound aggregates, contributing to the solubilization and refolding of denatured protein aggregates by DnaK.</text>
</comment>
<protein>
    <submittedName>
        <fullName evidence="12">ATP-dependent Clp protease ATP-binding subunit ClpC</fullName>
    </submittedName>
</protein>